<dbReference type="InterPro" id="IPR022998">
    <property type="entry name" value="ThiamineP_synth_TenI"/>
</dbReference>
<dbReference type="PANTHER" id="PTHR20857:SF15">
    <property type="entry name" value="THIAMINE-PHOSPHATE SYNTHASE"/>
    <property type="match status" value="1"/>
</dbReference>
<comment type="pathway">
    <text evidence="1">Cofactor biosynthesis; thiamine diphosphate biosynthesis.</text>
</comment>
<evidence type="ECO:0000313" key="5">
    <source>
        <dbReference type="EMBL" id="APF37515.1"/>
    </source>
</evidence>
<feature type="domain" description="Thiamine phosphate synthase/TenI" evidence="4">
    <location>
        <begin position="149"/>
        <end position="236"/>
    </location>
</feature>
<sequence>MALPQPPLLLVTDRRQARGELVAIVCAAVAGGCRWVSLREKDLTEDEQVALALRLRDALPDDLCLTAHGSVEVARQAGLDGVHLAAGGDARGTRERLGRAYSLPPCGGGLGRGVMPPGEPPAPLGAPPTPSPSLQGGGEQGVPGFTGAPHTLIGMSVHSPDEAHTLNPGTVDYVIAGPFAETASKPGYGPALGVEGLAAIVRASPVPVIAVGGIAAANVGVCLAAGAAGIAVMGSIMRAADPAAEMARLVAALAGAQPRGR</sequence>
<dbReference type="EMBL" id="CP018095">
    <property type="protein sequence ID" value="APF37515.1"/>
    <property type="molecule type" value="Genomic_DNA"/>
</dbReference>
<evidence type="ECO:0000256" key="3">
    <source>
        <dbReference type="SAM" id="MobiDB-lite"/>
    </source>
</evidence>
<gene>
    <name evidence="5" type="ORF">BOQ54_09365</name>
</gene>
<dbReference type="KEGG" id="cdq:BOQ54_09365"/>
<dbReference type="PANTHER" id="PTHR20857">
    <property type="entry name" value="THIAMINE-PHOSPHATE PYROPHOSPHORYLASE"/>
    <property type="match status" value="1"/>
</dbReference>
<evidence type="ECO:0000259" key="4">
    <source>
        <dbReference type="Pfam" id="PF02581"/>
    </source>
</evidence>
<evidence type="ECO:0000256" key="2">
    <source>
        <dbReference type="ARBA" id="ARBA00022977"/>
    </source>
</evidence>
<dbReference type="RefSeq" id="WP_071923773.1">
    <property type="nucleotide sequence ID" value="NZ_CP018095.1"/>
</dbReference>
<dbReference type="Gene3D" id="3.20.20.70">
    <property type="entry name" value="Aldolase class I"/>
    <property type="match status" value="1"/>
</dbReference>
<evidence type="ECO:0000313" key="6">
    <source>
        <dbReference type="Proteomes" id="UP000182703"/>
    </source>
</evidence>
<feature type="region of interest" description="Disordered" evidence="3">
    <location>
        <begin position="110"/>
        <end position="139"/>
    </location>
</feature>
<protein>
    <recommendedName>
        <fullName evidence="4">Thiamine phosphate synthase/TenI domain-containing protein</fullName>
    </recommendedName>
</protein>
<dbReference type="GO" id="GO:0005737">
    <property type="term" value="C:cytoplasm"/>
    <property type="evidence" value="ECO:0007669"/>
    <property type="project" value="TreeGrafter"/>
</dbReference>
<proteinExistence type="predicted"/>
<keyword evidence="2" id="KW-0784">Thiamine biosynthesis</keyword>
<dbReference type="Pfam" id="PF02581">
    <property type="entry name" value="TMP-TENI"/>
    <property type="match status" value="2"/>
</dbReference>
<reference evidence="5 6" key="1">
    <citation type="submission" date="2016-11" db="EMBL/GenBank/DDBJ databases">
        <title>Complete genome sequence of the aerobically denitrifying bacterium Chelatococcus daeguensis TAD1.</title>
        <authorList>
            <person name="Yang Y."/>
            <person name="Huang S."/>
            <person name="Lin E."/>
        </authorList>
    </citation>
    <scope>NUCLEOTIDE SEQUENCE [LARGE SCALE GENOMIC DNA]</scope>
    <source>
        <strain evidence="5 6">TAD1</strain>
    </source>
</reference>
<feature type="compositionally biased region" description="Pro residues" evidence="3">
    <location>
        <begin position="117"/>
        <end position="131"/>
    </location>
</feature>
<dbReference type="CDD" id="cd00564">
    <property type="entry name" value="TMP_TenI"/>
    <property type="match status" value="1"/>
</dbReference>
<accession>A0AAC9JSH2</accession>
<dbReference type="GO" id="GO:0004789">
    <property type="term" value="F:thiamine-phosphate diphosphorylase activity"/>
    <property type="evidence" value="ECO:0007669"/>
    <property type="project" value="TreeGrafter"/>
</dbReference>
<dbReference type="Proteomes" id="UP000182703">
    <property type="component" value="Chromosome"/>
</dbReference>
<dbReference type="SUPFAM" id="SSF51391">
    <property type="entry name" value="Thiamin phosphate synthase"/>
    <property type="match status" value="2"/>
</dbReference>
<dbReference type="AlphaFoldDB" id="A0AAC9JSH2"/>
<dbReference type="GO" id="GO:0009228">
    <property type="term" value="P:thiamine biosynthetic process"/>
    <property type="evidence" value="ECO:0007669"/>
    <property type="project" value="UniProtKB-KW"/>
</dbReference>
<organism evidence="5 6">
    <name type="scientific">Chelatococcus daeguensis</name>
    <dbReference type="NCBI Taxonomy" id="444444"/>
    <lineage>
        <taxon>Bacteria</taxon>
        <taxon>Pseudomonadati</taxon>
        <taxon>Pseudomonadota</taxon>
        <taxon>Alphaproteobacteria</taxon>
        <taxon>Hyphomicrobiales</taxon>
        <taxon>Chelatococcaceae</taxon>
        <taxon>Chelatococcus</taxon>
    </lineage>
</organism>
<dbReference type="InterPro" id="IPR036206">
    <property type="entry name" value="ThiamineP_synth_sf"/>
</dbReference>
<keyword evidence="6" id="KW-1185">Reference proteome</keyword>
<name>A0AAC9JSH2_9HYPH</name>
<evidence type="ECO:0000256" key="1">
    <source>
        <dbReference type="ARBA" id="ARBA00004948"/>
    </source>
</evidence>
<dbReference type="InterPro" id="IPR013785">
    <property type="entry name" value="Aldolase_TIM"/>
</dbReference>
<feature type="domain" description="Thiamine phosphate synthase/TenI" evidence="4">
    <location>
        <begin position="8"/>
        <end position="87"/>
    </location>
</feature>